<sequence>MIAGAHHSAEWAMAVLFFILSTLCAIEASTSIARYVGIQIGSLAGGFSLQSGLSLLSRMLMAVFMPMLGYMADKGLISDVGYIFLFLLSLGVPCALLLVLLFRDWIASNYIGILRSMLTRGGYFPFRRELVSMRRRGRFLGRSISARRLVIVTVLSYIPYYLAWPVTMLLISRHPDNRGFIMGLTSVLNGVNTITLVLFVDPFLVRLAGLKNVSQDVYSDQLWVRILSGVLASFLFLLFAFCTS</sequence>
<keyword evidence="1" id="KW-1133">Transmembrane helix</keyword>
<dbReference type="OrthoDB" id="9951529at2"/>
<name>A0A2U8FVZ9_9BURK</name>
<organism evidence="2 3">
    <name type="scientific">Aquabacterium olei</name>
    <dbReference type="NCBI Taxonomy" id="1296669"/>
    <lineage>
        <taxon>Bacteria</taxon>
        <taxon>Pseudomonadati</taxon>
        <taxon>Pseudomonadota</taxon>
        <taxon>Betaproteobacteria</taxon>
        <taxon>Burkholderiales</taxon>
        <taxon>Aquabacterium</taxon>
    </lineage>
</organism>
<evidence type="ECO:0000256" key="1">
    <source>
        <dbReference type="SAM" id="Phobius"/>
    </source>
</evidence>
<dbReference type="KEGG" id="aon:DEH84_13850"/>
<keyword evidence="1" id="KW-0472">Membrane</keyword>
<reference evidence="2 3" key="1">
    <citation type="submission" date="2018-05" db="EMBL/GenBank/DDBJ databases">
        <title>complete genome sequence of Aquabacterium olei NBRC 110486.</title>
        <authorList>
            <person name="Tang B."/>
            <person name="Chang J."/>
            <person name="Zhang L."/>
            <person name="Yang H."/>
        </authorList>
    </citation>
    <scope>NUCLEOTIDE SEQUENCE [LARGE SCALE GENOMIC DNA]</scope>
    <source>
        <strain evidence="2 3">NBRC 110486</strain>
    </source>
</reference>
<feature type="transmembrane region" description="Helical" evidence="1">
    <location>
        <begin position="222"/>
        <end position="241"/>
    </location>
</feature>
<feature type="transmembrane region" description="Helical" evidence="1">
    <location>
        <begin position="80"/>
        <end position="101"/>
    </location>
</feature>
<keyword evidence="3" id="KW-1185">Reference proteome</keyword>
<protein>
    <submittedName>
        <fullName evidence="2">Uncharacterized protein</fullName>
    </submittedName>
</protein>
<proteinExistence type="predicted"/>
<dbReference type="RefSeq" id="WP_109037382.1">
    <property type="nucleotide sequence ID" value="NZ_CP029210.1"/>
</dbReference>
<feature type="transmembrane region" description="Helical" evidence="1">
    <location>
        <begin position="147"/>
        <end position="171"/>
    </location>
</feature>
<gene>
    <name evidence="2" type="ORF">DEH84_13850</name>
</gene>
<feature type="transmembrane region" description="Helical" evidence="1">
    <location>
        <begin position="49"/>
        <end position="68"/>
    </location>
</feature>
<accession>A0A2U8FVZ9</accession>
<dbReference type="Proteomes" id="UP000244892">
    <property type="component" value="Chromosome"/>
</dbReference>
<keyword evidence="1" id="KW-0812">Transmembrane</keyword>
<dbReference type="AlphaFoldDB" id="A0A2U8FVZ9"/>
<evidence type="ECO:0000313" key="2">
    <source>
        <dbReference type="EMBL" id="AWI54386.1"/>
    </source>
</evidence>
<dbReference type="EMBL" id="CP029210">
    <property type="protein sequence ID" value="AWI54386.1"/>
    <property type="molecule type" value="Genomic_DNA"/>
</dbReference>
<evidence type="ECO:0000313" key="3">
    <source>
        <dbReference type="Proteomes" id="UP000244892"/>
    </source>
</evidence>